<keyword evidence="1" id="KW-0862">Zinc</keyword>
<feature type="domain" description="SWIM-type" evidence="3">
    <location>
        <begin position="137"/>
        <end position="175"/>
    </location>
</feature>
<dbReference type="Pfam" id="PF04434">
    <property type="entry name" value="SWIM"/>
    <property type="match status" value="1"/>
</dbReference>
<gene>
    <name evidence="4" type="ORF">STAS_01934</name>
</gene>
<proteinExistence type="predicted"/>
<feature type="non-terminal residue" evidence="4">
    <location>
        <position position="293"/>
    </location>
</feature>
<keyword evidence="5" id="KW-1185">Reference proteome</keyword>
<dbReference type="GO" id="GO:0008270">
    <property type="term" value="F:zinc ion binding"/>
    <property type="evidence" value="ECO:0007669"/>
    <property type="project" value="UniProtKB-KW"/>
</dbReference>
<feature type="compositionally biased region" description="Basic and acidic residues" evidence="2">
    <location>
        <begin position="7"/>
        <end position="18"/>
    </location>
</feature>
<dbReference type="InterPro" id="IPR004330">
    <property type="entry name" value="FAR1_DNA_bnd_dom"/>
</dbReference>
<dbReference type="Proteomes" id="UP000325081">
    <property type="component" value="Unassembled WGS sequence"/>
</dbReference>
<dbReference type="PANTHER" id="PTHR47718:SF13">
    <property type="entry name" value="OS09G0290500 PROTEIN"/>
    <property type="match status" value="1"/>
</dbReference>
<keyword evidence="1" id="KW-0863">Zinc-finger</keyword>
<evidence type="ECO:0000259" key="3">
    <source>
        <dbReference type="PROSITE" id="PS50966"/>
    </source>
</evidence>
<reference evidence="5" key="1">
    <citation type="journal article" date="2019" name="Curr. Biol.">
        <title>Genome Sequence of Striga asiatica Provides Insight into the Evolution of Plant Parasitism.</title>
        <authorList>
            <person name="Yoshida S."/>
            <person name="Kim S."/>
            <person name="Wafula E.K."/>
            <person name="Tanskanen J."/>
            <person name="Kim Y.M."/>
            <person name="Honaas L."/>
            <person name="Yang Z."/>
            <person name="Spallek T."/>
            <person name="Conn C.E."/>
            <person name="Ichihashi Y."/>
            <person name="Cheong K."/>
            <person name="Cui S."/>
            <person name="Der J.P."/>
            <person name="Gundlach H."/>
            <person name="Jiao Y."/>
            <person name="Hori C."/>
            <person name="Ishida J.K."/>
            <person name="Kasahara H."/>
            <person name="Kiba T."/>
            <person name="Kim M.S."/>
            <person name="Koo N."/>
            <person name="Laohavisit A."/>
            <person name="Lee Y.H."/>
            <person name="Lumba S."/>
            <person name="McCourt P."/>
            <person name="Mortimer J.C."/>
            <person name="Mutuku J.M."/>
            <person name="Nomura T."/>
            <person name="Sasaki-Sekimoto Y."/>
            <person name="Seto Y."/>
            <person name="Wang Y."/>
            <person name="Wakatake T."/>
            <person name="Sakakibara H."/>
            <person name="Demura T."/>
            <person name="Yamaguchi S."/>
            <person name="Yoneyama K."/>
            <person name="Manabe R.I."/>
            <person name="Nelson D.C."/>
            <person name="Schulman A.H."/>
            <person name="Timko M.P."/>
            <person name="dePamphilis C.W."/>
            <person name="Choi D."/>
            <person name="Shirasu K."/>
        </authorList>
    </citation>
    <scope>NUCLEOTIDE SEQUENCE [LARGE SCALE GENOMIC DNA]</scope>
    <source>
        <strain evidence="5">cv. UVA1</strain>
    </source>
</reference>
<evidence type="ECO:0000313" key="4">
    <source>
        <dbReference type="EMBL" id="GER26300.1"/>
    </source>
</evidence>
<dbReference type="EMBL" id="BKCP01001002">
    <property type="protein sequence ID" value="GER26300.1"/>
    <property type="molecule type" value="Genomic_DNA"/>
</dbReference>
<name>A0A5A7P0R0_STRAF</name>
<protein>
    <submittedName>
        <fullName evidence="4">FAR1-related sequence 3</fullName>
    </submittedName>
</protein>
<evidence type="ECO:0000256" key="2">
    <source>
        <dbReference type="SAM" id="MobiDB-lite"/>
    </source>
</evidence>
<evidence type="ECO:0000313" key="5">
    <source>
        <dbReference type="Proteomes" id="UP000325081"/>
    </source>
</evidence>
<keyword evidence="1" id="KW-0479">Metal-binding</keyword>
<dbReference type="OrthoDB" id="913269at2759"/>
<evidence type="ECO:0000256" key="1">
    <source>
        <dbReference type="PROSITE-ProRule" id="PRU00325"/>
    </source>
</evidence>
<dbReference type="PROSITE" id="PS50966">
    <property type="entry name" value="ZF_SWIM"/>
    <property type="match status" value="1"/>
</dbReference>
<comment type="caution">
    <text evidence="4">The sequence shown here is derived from an EMBL/GenBank/DDBJ whole genome shotgun (WGS) entry which is preliminary data.</text>
</comment>
<feature type="region of interest" description="Disordered" evidence="2">
    <location>
        <begin position="1"/>
        <end position="27"/>
    </location>
</feature>
<dbReference type="AlphaFoldDB" id="A0A5A7P0R0"/>
<dbReference type="PANTHER" id="PTHR47718">
    <property type="entry name" value="OS01G0519700 PROTEIN"/>
    <property type="match status" value="1"/>
</dbReference>
<organism evidence="4 5">
    <name type="scientific">Striga asiatica</name>
    <name type="common">Asiatic witchweed</name>
    <name type="synonym">Buchnera asiatica</name>
    <dbReference type="NCBI Taxonomy" id="4170"/>
    <lineage>
        <taxon>Eukaryota</taxon>
        <taxon>Viridiplantae</taxon>
        <taxon>Streptophyta</taxon>
        <taxon>Embryophyta</taxon>
        <taxon>Tracheophyta</taxon>
        <taxon>Spermatophyta</taxon>
        <taxon>Magnoliopsida</taxon>
        <taxon>eudicotyledons</taxon>
        <taxon>Gunneridae</taxon>
        <taxon>Pentapetalae</taxon>
        <taxon>asterids</taxon>
        <taxon>lamiids</taxon>
        <taxon>Lamiales</taxon>
        <taxon>Orobanchaceae</taxon>
        <taxon>Buchnereae</taxon>
        <taxon>Striga</taxon>
    </lineage>
</organism>
<dbReference type="Pfam" id="PF03101">
    <property type="entry name" value="FAR1"/>
    <property type="match status" value="1"/>
</dbReference>
<sequence length="293" mass="33066">MTNSNDSRIEDGPAKVGEDNENSSKNIPTIGMKFFTVDESSRKGHNGDLESVTYTCSREGNRSENACNPLNPHPTSKTGCKAKLTASTDATGLWSIIAKELTHKMYCNIKCSVEIPFGSEYKIVEDVQHDGKIVKQKALVVAFNRGECEVFCSCHMFGFREILCKHAISALLLNHVWSVPDKYILRRWIRDVSRLYMRIKINYNGWIVAPGQERYDELCRDFTRLADIAAHNEFGFKDSNSLSGSNLEPNSCVGEIERGIASGDKILDPYFTKRKGAPRKAHLSLMQRKQRHK</sequence>
<dbReference type="InterPro" id="IPR007527">
    <property type="entry name" value="Znf_SWIM"/>
</dbReference>
<accession>A0A5A7P0R0</accession>